<dbReference type="AlphaFoldDB" id="A0A366M7M0"/>
<name>A0A366M7M0_9ACTN</name>
<evidence type="ECO:0000313" key="2">
    <source>
        <dbReference type="Proteomes" id="UP000253303"/>
    </source>
</evidence>
<comment type="caution">
    <text evidence="1">The sequence shown here is derived from an EMBL/GenBank/DDBJ whole genome shotgun (WGS) entry which is preliminary data.</text>
</comment>
<proteinExistence type="predicted"/>
<keyword evidence="2" id="KW-1185">Reference proteome</keyword>
<organism evidence="1 2">
    <name type="scientific">Spongiactinospora rosea</name>
    <dbReference type="NCBI Taxonomy" id="2248750"/>
    <lineage>
        <taxon>Bacteria</taxon>
        <taxon>Bacillati</taxon>
        <taxon>Actinomycetota</taxon>
        <taxon>Actinomycetes</taxon>
        <taxon>Streptosporangiales</taxon>
        <taxon>Streptosporangiaceae</taxon>
        <taxon>Spongiactinospora</taxon>
    </lineage>
</organism>
<dbReference type="Proteomes" id="UP000253303">
    <property type="component" value="Unassembled WGS sequence"/>
</dbReference>
<accession>A0A366M7M0</accession>
<protein>
    <submittedName>
        <fullName evidence="1">Uncharacterized protein</fullName>
    </submittedName>
</protein>
<reference evidence="1 2" key="1">
    <citation type="submission" date="2018-06" db="EMBL/GenBank/DDBJ databases">
        <title>Sphaerisporangium craniellae sp. nov., isolated from a marine sponge in the South China Sea.</title>
        <authorList>
            <person name="Li L."/>
        </authorList>
    </citation>
    <scope>NUCLEOTIDE SEQUENCE [LARGE SCALE GENOMIC DNA]</scope>
    <source>
        <strain evidence="1 2">LHW63015</strain>
    </source>
</reference>
<dbReference type="EMBL" id="QMEY01000001">
    <property type="protein sequence ID" value="RBQ22027.1"/>
    <property type="molecule type" value="Genomic_DNA"/>
</dbReference>
<evidence type="ECO:0000313" key="1">
    <source>
        <dbReference type="EMBL" id="RBQ22027.1"/>
    </source>
</evidence>
<gene>
    <name evidence="1" type="ORF">DP939_05020</name>
</gene>
<sequence>MPEAVGCRTTAIDVGIGIGLPDGTAVATTTAPVAVGVVLAIGPLAATVPCATTVAFAEMDAGAGSGVLVPVAVGDGVAVGVVFGVAERPIHQVMVTAVFGEGVPEGPTSSIGNVTVVGWPLGGVQE</sequence>